<protein>
    <submittedName>
        <fullName evidence="1">Virulence protein</fullName>
    </submittedName>
</protein>
<organism evidence="1 2">
    <name type="scientific">Caproiciproducens faecalis</name>
    <dbReference type="NCBI Taxonomy" id="2820301"/>
    <lineage>
        <taxon>Bacteria</taxon>
        <taxon>Bacillati</taxon>
        <taxon>Bacillota</taxon>
        <taxon>Clostridia</taxon>
        <taxon>Eubacteriales</taxon>
        <taxon>Acutalibacteraceae</taxon>
        <taxon>Caproiciproducens</taxon>
    </lineage>
</organism>
<accession>A0ABS7DIW3</accession>
<gene>
    <name evidence="1" type="ORF">J5W02_00245</name>
</gene>
<name>A0ABS7DIW3_9FIRM</name>
<sequence length="282" mass="31808">MLTGPDNLELEDALHQQGFVADGESRLYDEPDTYESGLGGLGAIDEFPDIDQHNPGRYVNPNSTITETMQRQIDEVIAFEDLRMDGREELGLGRTRHENFQGENGMQASDVPEPYDNIGLVIEIPRSSFTDTALENLKRLVESKDSLIKKALGTKMLELVITDDKVRFPWFEDGTDPDAVKAYSHFVTALCEMARVQKRVTAKEKETDNDKYAFRCFLLRLGFIGDEYKDERKILLRNLTGSAAFKSGQKKIFSQEDLDKAKSDPAVRAEIKTIFGGNDDEQ</sequence>
<dbReference type="RefSeq" id="WP_219964460.1">
    <property type="nucleotide sequence ID" value="NZ_JAGFNZ010000001.1"/>
</dbReference>
<proteinExistence type="predicted"/>
<reference evidence="1 2" key="1">
    <citation type="submission" date="2021-03" db="EMBL/GenBank/DDBJ databases">
        <title>Caproiciproducens sp. nov. isolated from feces of cow.</title>
        <authorList>
            <person name="Choi J.-Y."/>
        </authorList>
    </citation>
    <scope>NUCLEOTIDE SEQUENCE [LARGE SCALE GENOMIC DNA]</scope>
    <source>
        <strain evidence="1 2">AGMB10547</strain>
    </source>
</reference>
<dbReference type="Proteomes" id="UP000719942">
    <property type="component" value="Unassembled WGS sequence"/>
</dbReference>
<dbReference type="EMBL" id="JAGFNZ010000001">
    <property type="protein sequence ID" value="MBW7571230.1"/>
    <property type="molecule type" value="Genomic_DNA"/>
</dbReference>
<keyword evidence="2" id="KW-1185">Reference proteome</keyword>
<comment type="caution">
    <text evidence="1">The sequence shown here is derived from an EMBL/GenBank/DDBJ whole genome shotgun (WGS) entry which is preliminary data.</text>
</comment>
<evidence type="ECO:0000313" key="2">
    <source>
        <dbReference type="Proteomes" id="UP000719942"/>
    </source>
</evidence>
<evidence type="ECO:0000313" key="1">
    <source>
        <dbReference type="EMBL" id="MBW7571230.1"/>
    </source>
</evidence>